<dbReference type="SMART" id="SM00429">
    <property type="entry name" value="IPT"/>
    <property type="match status" value="1"/>
</dbReference>
<keyword evidence="12" id="KW-1185">Reference proteome</keyword>
<dbReference type="Ensembl" id="ENSEBUT00000009641.1">
    <property type="protein sequence ID" value="ENSEBUP00000009122.1"/>
    <property type="gene ID" value="ENSEBUG00000005891.1"/>
</dbReference>
<comment type="subcellular location">
    <subcellularLocation>
        <location evidence="2">Cytoplasm</location>
    </subcellularLocation>
    <subcellularLocation>
        <location evidence="1">Nucleus</location>
    </subcellularLocation>
</comment>
<dbReference type="GO" id="GO:0005667">
    <property type="term" value="C:transcription regulator complex"/>
    <property type="evidence" value="ECO:0007669"/>
    <property type="project" value="TreeGrafter"/>
</dbReference>
<evidence type="ECO:0000256" key="8">
    <source>
        <dbReference type="ARBA" id="ARBA00023242"/>
    </source>
</evidence>
<evidence type="ECO:0000313" key="11">
    <source>
        <dbReference type="Ensembl" id="ENSEBUP00000009122.1"/>
    </source>
</evidence>
<dbReference type="GO" id="GO:0005737">
    <property type="term" value="C:cytoplasm"/>
    <property type="evidence" value="ECO:0007669"/>
    <property type="project" value="UniProtKB-SubCell"/>
</dbReference>
<dbReference type="GeneTree" id="ENSGT00940000157616"/>
<dbReference type="InterPro" id="IPR032397">
    <property type="entry name" value="RHD_dimer"/>
</dbReference>
<dbReference type="Gene3D" id="2.60.40.340">
    <property type="entry name" value="Rel homology domain (RHD), DNA-binding domain"/>
    <property type="match status" value="1"/>
</dbReference>
<dbReference type="InterPro" id="IPR037059">
    <property type="entry name" value="RHD_DNA_bind_dom_sf"/>
</dbReference>
<evidence type="ECO:0000256" key="6">
    <source>
        <dbReference type="ARBA" id="ARBA00023125"/>
    </source>
</evidence>
<organism evidence="11 12">
    <name type="scientific">Eptatretus burgeri</name>
    <name type="common">Inshore hagfish</name>
    <dbReference type="NCBI Taxonomy" id="7764"/>
    <lineage>
        <taxon>Eukaryota</taxon>
        <taxon>Metazoa</taxon>
        <taxon>Chordata</taxon>
        <taxon>Craniata</taxon>
        <taxon>Vertebrata</taxon>
        <taxon>Cyclostomata</taxon>
        <taxon>Myxini</taxon>
        <taxon>Myxiniformes</taxon>
        <taxon>Myxinidae</taxon>
        <taxon>Eptatretinae</taxon>
        <taxon>Eptatretus</taxon>
    </lineage>
</organism>
<dbReference type="InterPro" id="IPR014756">
    <property type="entry name" value="Ig_E-set"/>
</dbReference>
<evidence type="ECO:0000256" key="3">
    <source>
        <dbReference type="ARBA" id="ARBA00022490"/>
    </source>
</evidence>
<evidence type="ECO:0000256" key="5">
    <source>
        <dbReference type="ARBA" id="ARBA00023015"/>
    </source>
</evidence>
<evidence type="ECO:0000259" key="10">
    <source>
        <dbReference type="PROSITE" id="PS50254"/>
    </source>
</evidence>
<dbReference type="InterPro" id="IPR011539">
    <property type="entry name" value="RHD_DNA_bind_dom"/>
</dbReference>
<dbReference type="InterPro" id="IPR008967">
    <property type="entry name" value="p53-like_TF_DNA-bd_sf"/>
</dbReference>
<evidence type="ECO:0000256" key="7">
    <source>
        <dbReference type="ARBA" id="ARBA00023163"/>
    </source>
</evidence>
<dbReference type="GO" id="GO:0005634">
    <property type="term" value="C:nucleus"/>
    <property type="evidence" value="ECO:0007669"/>
    <property type="project" value="UniProtKB-SubCell"/>
</dbReference>
<evidence type="ECO:0000256" key="1">
    <source>
        <dbReference type="ARBA" id="ARBA00004123"/>
    </source>
</evidence>
<dbReference type="PROSITE" id="PS50254">
    <property type="entry name" value="REL_2"/>
    <property type="match status" value="1"/>
</dbReference>
<dbReference type="PANTHER" id="PTHR12533">
    <property type="entry name" value="NFAT"/>
    <property type="match status" value="1"/>
</dbReference>
<keyword evidence="4" id="KW-0597">Phosphoprotein</keyword>
<keyword evidence="8" id="KW-0539">Nucleus</keyword>
<keyword evidence="7" id="KW-0804">Transcription</keyword>
<reference evidence="11" key="2">
    <citation type="submission" date="2025-09" db="UniProtKB">
        <authorList>
            <consortium name="Ensembl"/>
        </authorList>
    </citation>
    <scope>IDENTIFICATION</scope>
</reference>
<reference evidence="11" key="1">
    <citation type="submission" date="2025-08" db="UniProtKB">
        <authorList>
            <consortium name="Ensembl"/>
        </authorList>
    </citation>
    <scope>IDENTIFICATION</scope>
</reference>
<feature type="domain" description="RHD" evidence="10">
    <location>
        <begin position="262"/>
        <end position="443"/>
    </location>
</feature>
<evidence type="ECO:0000256" key="4">
    <source>
        <dbReference type="ARBA" id="ARBA00022553"/>
    </source>
</evidence>
<dbReference type="GO" id="GO:0033173">
    <property type="term" value="P:calcineurin-NFAT signaling cascade"/>
    <property type="evidence" value="ECO:0007669"/>
    <property type="project" value="TreeGrafter"/>
</dbReference>
<dbReference type="SUPFAM" id="SSF49417">
    <property type="entry name" value="p53-like transcription factors"/>
    <property type="match status" value="1"/>
</dbReference>
<dbReference type="Pfam" id="PF16179">
    <property type="entry name" value="RHD_dimer"/>
    <property type="match status" value="1"/>
</dbReference>
<dbReference type="Proteomes" id="UP000694388">
    <property type="component" value="Unplaced"/>
</dbReference>
<evidence type="ECO:0000256" key="9">
    <source>
        <dbReference type="SAM" id="MobiDB-lite"/>
    </source>
</evidence>
<feature type="region of interest" description="Disordered" evidence="9">
    <location>
        <begin position="54"/>
        <end position="100"/>
    </location>
</feature>
<dbReference type="GO" id="GO:0000981">
    <property type="term" value="F:DNA-binding transcription factor activity, RNA polymerase II-specific"/>
    <property type="evidence" value="ECO:0007669"/>
    <property type="project" value="TreeGrafter"/>
</dbReference>
<dbReference type="InterPro" id="IPR002909">
    <property type="entry name" value="IPT_dom"/>
</dbReference>
<dbReference type="Pfam" id="PF00554">
    <property type="entry name" value="RHD_DNA_bind"/>
    <property type="match status" value="1"/>
</dbReference>
<accession>A0A8C4Q2Q5</accession>
<dbReference type="GO" id="GO:0000978">
    <property type="term" value="F:RNA polymerase II cis-regulatory region sequence-specific DNA binding"/>
    <property type="evidence" value="ECO:0007669"/>
    <property type="project" value="TreeGrafter"/>
</dbReference>
<protein>
    <submittedName>
        <fullName evidence="11">Nuclear factor of activated T cells 1</fullName>
    </submittedName>
</protein>
<name>A0A8C4Q2Q5_EPTBU</name>
<sequence>MFMPQCPEHHQNVYTELSALHAQNSFGLSLTQGCGLHFPTTTLPDTRCPSIHITPGELEVPGPGLGPDHNAYRQRATSRSPSPTSCKSDSSQGEGVYAPDADDIDIDLSALPCADLHRTSSASHLSPYGDVLQHRPVSPRPGSPRGKRRHPGCTGTSELMTPPSPCLQYVRSRSLSPQRSHVLQHAGTRLYPARSTEALIGNHPFPEKRLSLNPYNLLDPFCSANVGHPAISRLDSHLPIPSSVVWTHPRIQIPVEPYVRGDPMLPLDWPLPSRSGPYEVQLEAEPRSHHRAHYETEGSRGAVKAQQGGHPTVQLLGYNDSMLMLHLFVGTADERALRPHPFYQVHKVTGKSVTCLNREIIVGGTKVLEIPLSPTNDMRAVVDCAGILKLRNADIELRAGETDIGRKNTRVRLVFRVSIPQPRGASITLQATSIPIECSQRSAQELPLLERISITTCSVMGGESLILYGSNFLPGSKVVFSQKGPDGRAIWEHETEVDGKKYQPVSAIFLQHMCIINCIFIIVLLSNAFTKLHRTVSVTVLFFLPQTSLTVQIPPYQKQIVQPVSVQVFVCNSKQKQSQQHTLTYRPALADISIKNELPQGYGFRPVFPPEALTLPGSGCGFDSGPTFIRTCSPLPTRPSDNFTPPSLPPSIGFIGDGPPLPDRPNFPSLGPQACSVLRYPNLSHALPPEIANGNGFQMQSLDSMIPASNLPVSAFSTCGNGQSPAISSSAPTFSLTTSNHVIQPSPLQPLAVGSGSRLQSGPSALDLAVSGVRPSLGLSQEIGEINSRAACSWESVTVKQEPQENETFGLKEISILEDVSEIIRRDLSDIPSSSSSA</sequence>
<dbReference type="InterPro" id="IPR008366">
    <property type="entry name" value="NFAT"/>
</dbReference>
<evidence type="ECO:0000313" key="12">
    <source>
        <dbReference type="Proteomes" id="UP000694388"/>
    </source>
</evidence>
<keyword evidence="6" id="KW-0238">DNA-binding</keyword>
<feature type="compositionally biased region" description="Low complexity" evidence="9">
    <location>
        <begin position="77"/>
        <end position="91"/>
    </location>
</feature>
<dbReference type="PANTHER" id="PTHR12533:SF7">
    <property type="entry name" value="NFAT NUCLEAR FACTOR, ISOFORM B"/>
    <property type="match status" value="1"/>
</dbReference>
<dbReference type="AlphaFoldDB" id="A0A8C4Q2Q5"/>
<evidence type="ECO:0000256" key="2">
    <source>
        <dbReference type="ARBA" id="ARBA00004496"/>
    </source>
</evidence>
<dbReference type="Gene3D" id="2.60.40.10">
    <property type="entry name" value="Immunoglobulins"/>
    <property type="match status" value="2"/>
</dbReference>
<dbReference type="SUPFAM" id="SSF81296">
    <property type="entry name" value="E set domains"/>
    <property type="match status" value="1"/>
</dbReference>
<dbReference type="InterPro" id="IPR013783">
    <property type="entry name" value="Ig-like_fold"/>
</dbReference>
<dbReference type="PRINTS" id="PR01789">
    <property type="entry name" value="NUCFACTORATC"/>
</dbReference>
<feature type="region of interest" description="Disordered" evidence="9">
    <location>
        <begin position="121"/>
        <end position="160"/>
    </location>
</feature>
<keyword evidence="5" id="KW-0805">Transcription regulation</keyword>
<keyword evidence="3" id="KW-0963">Cytoplasm</keyword>
<proteinExistence type="predicted"/>